<gene>
    <name evidence="1" type="ORF">FB465_3805</name>
</gene>
<protein>
    <recommendedName>
        <fullName evidence="3">DNA recombination-mediator protein A</fullName>
    </recommendedName>
</protein>
<sequence length="161" mass="16924">MTVIAVTGHLYLTEQTVPLVRRALGALLDGVPAGRLTGVSCIAEGTDALFAEAVLARGGRLVVVLPSADYRDTRVTPEYAEEFDRLVRAADEVVVMPCPEADQDAYAAANAELLRRADRLVAVWDGLPGNGRGGTADMVATARAAGLPVEVVWPDGAARRG</sequence>
<reference evidence="1 2" key="1">
    <citation type="submission" date="2019-06" db="EMBL/GenBank/DDBJ databases">
        <title>Sequencing the genomes of 1000 actinobacteria strains.</title>
        <authorList>
            <person name="Klenk H.-P."/>
        </authorList>
    </citation>
    <scope>NUCLEOTIDE SEQUENCE [LARGE SCALE GENOMIC DNA]</scope>
    <source>
        <strain evidence="1 2">DSM 41649</strain>
    </source>
</reference>
<accession>A0A561ESX3</accession>
<dbReference type="InterPro" id="IPR010697">
    <property type="entry name" value="YspA"/>
</dbReference>
<dbReference type="Proteomes" id="UP000318416">
    <property type="component" value="Unassembled WGS sequence"/>
</dbReference>
<evidence type="ECO:0008006" key="3">
    <source>
        <dbReference type="Google" id="ProtNLM"/>
    </source>
</evidence>
<evidence type="ECO:0000313" key="2">
    <source>
        <dbReference type="Proteomes" id="UP000318416"/>
    </source>
</evidence>
<evidence type="ECO:0000313" key="1">
    <source>
        <dbReference type="EMBL" id="TWE18717.1"/>
    </source>
</evidence>
<proteinExistence type="predicted"/>
<name>A0A561ESX3_9ACTN</name>
<dbReference type="PANTHER" id="PTHR38440">
    <property type="entry name" value="UPF0398 PROTEIN YPSA"/>
    <property type="match status" value="1"/>
</dbReference>
<organism evidence="1 2">
    <name type="scientific">Kitasatospora atroaurantiaca</name>
    <dbReference type="NCBI Taxonomy" id="285545"/>
    <lineage>
        <taxon>Bacteria</taxon>
        <taxon>Bacillati</taxon>
        <taxon>Actinomycetota</taxon>
        <taxon>Actinomycetes</taxon>
        <taxon>Kitasatosporales</taxon>
        <taxon>Streptomycetaceae</taxon>
        <taxon>Kitasatospora</taxon>
    </lineage>
</organism>
<dbReference type="OrthoDB" id="3231229at2"/>
<dbReference type="EMBL" id="VIVR01000001">
    <property type="protein sequence ID" value="TWE18717.1"/>
    <property type="molecule type" value="Genomic_DNA"/>
</dbReference>
<dbReference type="PANTHER" id="PTHR38440:SF1">
    <property type="entry name" value="UPF0398 PROTEIN SPR0331"/>
    <property type="match status" value="1"/>
</dbReference>
<keyword evidence="2" id="KW-1185">Reference proteome</keyword>
<comment type="caution">
    <text evidence="1">The sequence shown here is derived from an EMBL/GenBank/DDBJ whole genome shotgun (WGS) entry which is preliminary data.</text>
</comment>
<dbReference type="RefSeq" id="WP_145792103.1">
    <property type="nucleotide sequence ID" value="NZ_BAAABR010000009.1"/>
</dbReference>
<dbReference type="AlphaFoldDB" id="A0A561ESX3"/>
<dbReference type="SUPFAM" id="SSF102405">
    <property type="entry name" value="MCP/YpsA-like"/>
    <property type="match status" value="1"/>
</dbReference>
<dbReference type="Gene3D" id="3.40.50.450">
    <property type="match status" value="1"/>
</dbReference>